<sequence length="384" mass="40683">MVPFHLTRARLDPSLSNLLQLSQNPSEVEACSSAYESEHRAQGHRAAAEGYKARNFFDRNREPQLRRCLLPVIMVKEEEIVADAGRRGYMDLLGLGEEDYSMCLSPSSYFSSSVVSSTTTCATPAAASSPTCASFLDLAPAYHHMLNFAGQERYHGGDGVFGFQYYGGDQAIPVAAPQKSSPTTECSSSISSMSSSPPATTISAISSPKPQAFKKKGSRNSDQRKAAPAASTNKRPRVRKEKLGERIIALQQLVSPFGKSDTASVLHEALGYIRFLHDQVQALSSPYMQQHQPASPHAPAQESAAGTVVVAPPRPVSDLRSRGLCLVPVSCTEHVAGGVHGHGHGNGADLWSVAAGMATAAAENKRAAAGTLPGGGHGQPGYLA</sequence>
<feature type="domain" description="BHLH" evidence="7">
    <location>
        <begin position="227"/>
        <end position="276"/>
    </location>
</feature>
<evidence type="ECO:0000256" key="6">
    <source>
        <dbReference type="SAM" id="MobiDB-lite"/>
    </source>
</evidence>
<keyword evidence="4" id="KW-0804">Transcription</keyword>
<dbReference type="PROSITE" id="PS50888">
    <property type="entry name" value="BHLH"/>
    <property type="match status" value="1"/>
</dbReference>
<dbReference type="PANTHER" id="PTHR16223:SF380">
    <property type="entry name" value="HELIX-LOOP-HELIX DNA-BINDING DOMAIN CONTAINING PROTEIN, EXPRESSED"/>
    <property type="match status" value="1"/>
</dbReference>
<comment type="similarity">
    <text evidence="2">Belongs to the bHLH protein family.</text>
</comment>
<dbReference type="SUPFAM" id="SSF47459">
    <property type="entry name" value="HLH, helix-loop-helix DNA-binding domain"/>
    <property type="match status" value="1"/>
</dbReference>
<keyword evidence="5" id="KW-0539">Nucleus</keyword>
<dbReference type="Proteomes" id="UP001497457">
    <property type="component" value="Chromosome 16b"/>
</dbReference>
<dbReference type="EMBL" id="OZ075126">
    <property type="protein sequence ID" value="CAL4944511.1"/>
    <property type="molecule type" value="Genomic_DNA"/>
</dbReference>
<dbReference type="InterPro" id="IPR045239">
    <property type="entry name" value="bHLH95_bHLH"/>
</dbReference>
<dbReference type="InterPro" id="IPR045843">
    <property type="entry name" value="IND-like"/>
</dbReference>
<feature type="region of interest" description="Disordered" evidence="6">
    <location>
        <begin position="174"/>
        <end position="240"/>
    </location>
</feature>
<comment type="subcellular location">
    <subcellularLocation>
        <location evidence="1">Nucleus</location>
    </subcellularLocation>
</comment>
<dbReference type="CDD" id="cd11393">
    <property type="entry name" value="bHLH_AtbHLH_like"/>
    <property type="match status" value="1"/>
</dbReference>
<keyword evidence="3" id="KW-0805">Transcription regulation</keyword>
<dbReference type="FunFam" id="4.10.280.10:FF:000115">
    <property type="entry name" value="Transcription factor bHLH113"/>
    <property type="match status" value="1"/>
</dbReference>
<dbReference type="Gene3D" id="4.10.280.10">
    <property type="entry name" value="Helix-loop-helix DNA-binding domain"/>
    <property type="match status" value="1"/>
</dbReference>
<accession>A0ABC8YL03</accession>
<evidence type="ECO:0000256" key="3">
    <source>
        <dbReference type="ARBA" id="ARBA00023015"/>
    </source>
</evidence>
<evidence type="ECO:0000256" key="5">
    <source>
        <dbReference type="ARBA" id="ARBA00023242"/>
    </source>
</evidence>
<dbReference type="PANTHER" id="PTHR16223">
    <property type="entry name" value="TRANSCRIPTION FACTOR BHLH83-RELATED"/>
    <property type="match status" value="1"/>
</dbReference>
<dbReference type="GO" id="GO:0005634">
    <property type="term" value="C:nucleus"/>
    <property type="evidence" value="ECO:0007669"/>
    <property type="project" value="UniProtKB-SubCell"/>
</dbReference>
<evidence type="ECO:0000256" key="2">
    <source>
        <dbReference type="ARBA" id="ARBA00005510"/>
    </source>
</evidence>
<organism evidence="8 9">
    <name type="scientific">Urochloa decumbens</name>
    <dbReference type="NCBI Taxonomy" id="240449"/>
    <lineage>
        <taxon>Eukaryota</taxon>
        <taxon>Viridiplantae</taxon>
        <taxon>Streptophyta</taxon>
        <taxon>Embryophyta</taxon>
        <taxon>Tracheophyta</taxon>
        <taxon>Spermatophyta</taxon>
        <taxon>Magnoliopsida</taxon>
        <taxon>Liliopsida</taxon>
        <taxon>Poales</taxon>
        <taxon>Poaceae</taxon>
        <taxon>PACMAD clade</taxon>
        <taxon>Panicoideae</taxon>
        <taxon>Panicodae</taxon>
        <taxon>Paniceae</taxon>
        <taxon>Melinidinae</taxon>
        <taxon>Urochloa</taxon>
    </lineage>
</organism>
<evidence type="ECO:0000313" key="8">
    <source>
        <dbReference type="EMBL" id="CAL4944511.1"/>
    </source>
</evidence>
<keyword evidence="9" id="KW-1185">Reference proteome</keyword>
<evidence type="ECO:0000259" key="7">
    <source>
        <dbReference type="PROSITE" id="PS50888"/>
    </source>
</evidence>
<gene>
    <name evidence="8" type="ORF">URODEC1_LOCUS34857</name>
</gene>
<dbReference type="AlphaFoldDB" id="A0ABC8YL03"/>
<proteinExistence type="inferred from homology"/>
<dbReference type="InterPro" id="IPR036638">
    <property type="entry name" value="HLH_DNA-bd_sf"/>
</dbReference>
<dbReference type="InterPro" id="IPR011598">
    <property type="entry name" value="bHLH_dom"/>
</dbReference>
<name>A0ABC8YL03_9POAL</name>
<protein>
    <recommendedName>
        <fullName evidence="7">BHLH domain-containing protein</fullName>
    </recommendedName>
</protein>
<reference evidence="8" key="1">
    <citation type="submission" date="2024-10" db="EMBL/GenBank/DDBJ databases">
        <authorList>
            <person name="Ryan C."/>
        </authorList>
    </citation>
    <scope>NUCLEOTIDE SEQUENCE [LARGE SCALE GENOMIC DNA]</scope>
</reference>
<dbReference type="SMART" id="SM00353">
    <property type="entry name" value="HLH"/>
    <property type="match status" value="1"/>
</dbReference>
<feature type="compositionally biased region" description="Low complexity" evidence="6">
    <location>
        <begin position="180"/>
        <end position="208"/>
    </location>
</feature>
<evidence type="ECO:0000313" key="9">
    <source>
        <dbReference type="Proteomes" id="UP001497457"/>
    </source>
</evidence>
<evidence type="ECO:0000256" key="1">
    <source>
        <dbReference type="ARBA" id="ARBA00004123"/>
    </source>
</evidence>
<evidence type="ECO:0000256" key="4">
    <source>
        <dbReference type="ARBA" id="ARBA00023163"/>
    </source>
</evidence>